<accession>A0A9P5M394</accession>
<keyword evidence="2" id="KW-1185">Reference proteome</keyword>
<protein>
    <submittedName>
        <fullName evidence="1">Uncharacterized protein</fullName>
    </submittedName>
</protein>
<sequence length="152" mass="16917">MYPNLGLHHRALLSSHPTIDRLCTIECNFLATSNDEALSSSKQSSMSKLPMHIDNAVLLYLFQPMASFIFSTSFIKYRHCAQFPSLANILAASSTKFSNSNDEKKITLYDSEDSNRLACTSALQSHVFASLIINDIHDCSEIPGHESLCQPF</sequence>
<name>A0A9P5M394_9HELO</name>
<reference evidence="1 2" key="1">
    <citation type="journal article" date="2020" name="Genome Biol. Evol.">
        <title>Comparative genomics of Sclerotiniaceae.</title>
        <authorList>
            <person name="Valero Jimenez C.A."/>
            <person name="Steentjes M."/>
            <person name="Scholten O.E."/>
            <person name="Van Kan J.A.L."/>
        </authorList>
    </citation>
    <scope>NUCLEOTIDE SEQUENCE [LARGE SCALE GENOMIC DNA]</scope>
    <source>
        <strain evidence="1 2">MUCL 94</strain>
    </source>
</reference>
<evidence type="ECO:0000313" key="2">
    <source>
        <dbReference type="Proteomes" id="UP000710849"/>
    </source>
</evidence>
<evidence type="ECO:0000313" key="1">
    <source>
        <dbReference type="EMBL" id="KAF7952547.1"/>
    </source>
</evidence>
<comment type="caution">
    <text evidence="1">The sequence shown here is derived from an EMBL/GenBank/DDBJ whole genome shotgun (WGS) entry which is preliminary data.</text>
</comment>
<gene>
    <name evidence="1" type="ORF">EAE97_002044</name>
</gene>
<dbReference type="GeneID" id="62145633"/>
<dbReference type="AlphaFoldDB" id="A0A9P5M394"/>
<dbReference type="Proteomes" id="UP000710849">
    <property type="component" value="Unassembled WGS sequence"/>
</dbReference>
<dbReference type="RefSeq" id="XP_038737113.1">
    <property type="nucleotide sequence ID" value="XM_038872555.1"/>
</dbReference>
<organism evidence="1 2">
    <name type="scientific">Botrytis byssoidea</name>
    <dbReference type="NCBI Taxonomy" id="139641"/>
    <lineage>
        <taxon>Eukaryota</taxon>
        <taxon>Fungi</taxon>
        <taxon>Dikarya</taxon>
        <taxon>Ascomycota</taxon>
        <taxon>Pezizomycotina</taxon>
        <taxon>Leotiomycetes</taxon>
        <taxon>Helotiales</taxon>
        <taxon>Sclerotiniaceae</taxon>
        <taxon>Botrytis</taxon>
    </lineage>
</organism>
<dbReference type="EMBL" id="RCSW01000003">
    <property type="protein sequence ID" value="KAF7952547.1"/>
    <property type="molecule type" value="Genomic_DNA"/>
</dbReference>
<proteinExistence type="predicted"/>